<organism evidence="2 3">
    <name type="scientific">Brucella thiophenivorans</name>
    <dbReference type="NCBI Taxonomy" id="571255"/>
    <lineage>
        <taxon>Bacteria</taxon>
        <taxon>Pseudomonadati</taxon>
        <taxon>Pseudomonadota</taxon>
        <taxon>Alphaproteobacteria</taxon>
        <taxon>Hyphomicrobiales</taxon>
        <taxon>Brucellaceae</taxon>
        <taxon>Brucella/Ochrobactrum group</taxon>
        <taxon>Brucella</taxon>
    </lineage>
</organism>
<gene>
    <name evidence="2" type="ORF">CEV31_0034</name>
</gene>
<dbReference type="InterPro" id="IPR014710">
    <property type="entry name" value="RmlC-like_jellyroll"/>
</dbReference>
<keyword evidence="3" id="KW-1185">Reference proteome</keyword>
<dbReference type="SUPFAM" id="SSF51182">
    <property type="entry name" value="RmlC-like cupins"/>
    <property type="match status" value="1"/>
</dbReference>
<dbReference type="RefSeq" id="WP_169717290.1">
    <property type="nucleotide sequence ID" value="NZ_JBHEEK010000028.1"/>
</dbReference>
<dbReference type="EMBL" id="NNRJ01000001">
    <property type="protein sequence ID" value="OYR23325.1"/>
    <property type="molecule type" value="Genomic_DNA"/>
</dbReference>
<accession>A0A256G865</accession>
<evidence type="ECO:0000313" key="2">
    <source>
        <dbReference type="EMBL" id="OYR23325.1"/>
    </source>
</evidence>
<dbReference type="InterPro" id="IPR011051">
    <property type="entry name" value="RmlC_Cupin_sf"/>
</dbReference>
<keyword evidence="2" id="KW-0223">Dioxygenase</keyword>
<dbReference type="AlphaFoldDB" id="A0A256G865"/>
<dbReference type="GO" id="GO:0051213">
    <property type="term" value="F:dioxygenase activity"/>
    <property type="evidence" value="ECO:0007669"/>
    <property type="project" value="UniProtKB-KW"/>
</dbReference>
<evidence type="ECO:0000259" key="1">
    <source>
        <dbReference type="Pfam" id="PF07883"/>
    </source>
</evidence>
<feature type="domain" description="Cupin type-2" evidence="1">
    <location>
        <begin position="84"/>
        <end position="133"/>
    </location>
</feature>
<dbReference type="Gene3D" id="2.60.120.10">
    <property type="entry name" value="Jelly Rolls"/>
    <property type="match status" value="1"/>
</dbReference>
<keyword evidence="2" id="KW-0560">Oxidoreductase</keyword>
<proteinExistence type="predicted"/>
<evidence type="ECO:0000313" key="3">
    <source>
        <dbReference type="Proteomes" id="UP000215590"/>
    </source>
</evidence>
<comment type="caution">
    <text evidence="2">The sequence shown here is derived from an EMBL/GenBank/DDBJ whole genome shotgun (WGS) entry which is preliminary data.</text>
</comment>
<sequence>MSDQPTREVITVDGKNVVLQRDTSPMINGGVLEFAEALRVFNIFDERFQPSNYGLADGKPLRMYDSTTVKIDLSKRSKEDMGFWHRNADAHEIIFCVKGALRWETEMGVRILRPGDMMLIPKGIAHRSTLCEESEAENVLVELKITEALKYVAEDK</sequence>
<dbReference type="Pfam" id="PF07883">
    <property type="entry name" value="Cupin_2"/>
    <property type="match status" value="1"/>
</dbReference>
<dbReference type="InterPro" id="IPR013096">
    <property type="entry name" value="Cupin_2"/>
</dbReference>
<dbReference type="Proteomes" id="UP000215590">
    <property type="component" value="Unassembled WGS sequence"/>
</dbReference>
<reference evidence="2 3" key="1">
    <citation type="submission" date="2017-07" db="EMBL/GenBank/DDBJ databases">
        <title>Phylogenetic study on the rhizospheric bacterium Ochrobactrum sp. A44.</title>
        <authorList>
            <person name="Krzyzanowska D.M."/>
            <person name="Ossowicki A."/>
            <person name="Rajewska M."/>
            <person name="Maciag T."/>
            <person name="Kaczynski Z."/>
            <person name="Czerwicka M."/>
            <person name="Jafra S."/>
        </authorList>
    </citation>
    <scope>NUCLEOTIDE SEQUENCE [LARGE SCALE GENOMIC DNA]</scope>
    <source>
        <strain evidence="2 3">DSM 7216</strain>
    </source>
</reference>
<name>A0A256G865_9HYPH</name>
<protein>
    <submittedName>
        <fullName evidence="2">Homogentisate 1,2-dioxygenase family protein</fullName>
    </submittedName>
</protein>